<comment type="caution">
    <text evidence="3">The sequence shown here is derived from an EMBL/GenBank/DDBJ whole genome shotgun (WGS) entry which is preliminary data.</text>
</comment>
<evidence type="ECO:0000259" key="2">
    <source>
        <dbReference type="Pfam" id="PF25302"/>
    </source>
</evidence>
<dbReference type="Pfam" id="PF25302">
    <property type="entry name" value="NADase_transloc"/>
    <property type="match status" value="1"/>
</dbReference>
<dbReference type="InterPro" id="IPR057561">
    <property type="entry name" value="NADase_transloc"/>
</dbReference>
<feature type="domain" description="NAD glycohydrolase translocation F5/8 type C" evidence="2">
    <location>
        <begin position="55"/>
        <end position="153"/>
    </location>
</feature>
<feature type="chain" id="PRO_5028069760" description="NAD glycohydrolase translocation F5/8 type C domain-containing protein" evidence="1">
    <location>
        <begin position="21"/>
        <end position="241"/>
    </location>
</feature>
<dbReference type="AlphaFoldDB" id="A0A7C4AA56"/>
<feature type="signal peptide" evidence="1">
    <location>
        <begin position="1"/>
        <end position="20"/>
    </location>
</feature>
<name>A0A7C4AA56_9BACT</name>
<gene>
    <name evidence="3" type="ORF">ENR59_00565</name>
</gene>
<dbReference type="NCBIfam" id="NF047619">
    <property type="entry name" value="NADase_discoid"/>
    <property type="match status" value="1"/>
</dbReference>
<organism evidence="3">
    <name type="scientific">Fundidesulfovibrio putealis</name>
    <dbReference type="NCBI Taxonomy" id="270496"/>
    <lineage>
        <taxon>Bacteria</taxon>
        <taxon>Pseudomonadati</taxon>
        <taxon>Thermodesulfobacteriota</taxon>
        <taxon>Desulfovibrionia</taxon>
        <taxon>Desulfovibrionales</taxon>
        <taxon>Desulfovibrionaceae</taxon>
        <taxon>Fundidesulfovibrio</taxon>
    </lineage>
</organism>
<keyword evidence="1" id="KW-0732">Signal</keyword>
<accession>A0A7C4AA56</accession>
<reference evidence="3" key="1">
    <citation type="journal article" date="2020" name="mSystems">
        <title>Genome- and Community-Level Interaction Insights into Carbon Utilization and Element Cycling Functions of Hydrothermarchaeota in Hydrothermal Sediment.</title>
        <authorList>
            <person name="Zhou Z."/>
            <person name="Liu Y."/>
            <person name="Xu W."/>
            <person name="Pan J."/>
            <person name="Luo Z.H."/>
            <person name="Li M."/>
        </authorList>
    </citation>
    <scope>NUCLEOTIDE SEQUENCE [LARGE SCALE GENOMIC DNA]</scope>
    <source>
        <strain evidence="3">SpSt-413</strain>
    </source>
</reference>
<proteinExistence type="predicted"/>
<evidence type="ECO:0000313" key="3">
    <source>
        <dbReference type="EMBL" id="HGG91429.1"/>
    </source>
</evidence>
<protein>
    <recommendedName>
        <fullName evidence="2">NAD glycohydrolase translocation F5/8 type C domain-containing protein</fullName>
    </recommendedName>
</protein>
<dbReference type="EMBL" id="DSRP01000041">
    <property type="protein sequence ID" value="HGG91429.1"/>
    <property type="molecule type" value="Genomic_DNA"/>
</dbReference>
<sequence length="241" mass="26046">MKTLLTLLALCLCTFAPAWGQNTVQVSTPLSYQIDAKGQDASGESLARLSTPGNTVGVPLGEWLEFNFLKPVTLSSMTVVNGWASPEAFRQHARVRTAVLHYADGGKQTLGFRDTDKPQTFSIKGSGPVVRMTVSAVYPGRASTVPHLSGVSFAGYDPAVRQVRLTGRFEGCVKSRSSSSWSGNDEPLYYCARFRADDGAVYGCADDQCFHVQNLVNVQLNVVGVVKEGNVLEVLEAKPLR</sequence>
<evidence type="ECO:0000256" key="1">
    <source>
        <dbReference type="SAM" id="SignalP"/>
    </source>
</evidence>